<evidence type="ECO:0000313" key="4">
    <source>
        <dbReference type="Proteomes" id="UP000318667"/>
    </source>
</evidence>
<evidence type="ECO:0000259" key="1">
    <source>
        <dbReference type="Pfam" id="PF01471"/>
    </source>
</evidence>
<dbReference type="SUPFAM" id="SSF47090">
    <property type="entry name" value="PGBD-like"/>
    <property type="match status" value="1"/>
</dbReference>
<dbReference type="InterPro" id="IPR036365">
    <property type="entry name" value="PGBD-like_sf"/>
</dbReference>
<dbReference type="InterPro" id="IPR042047">
    <property type="entry name" value="SleB_dom1"/>
</dbReference>
<dbReference type="OrthoDB" id="9785345at2"/>
<evidence type="ECO:0000313" key="3">
    <source>
        <dbReference type="EMBL" id="TWH89708.1"/>
    </source>
</evidence>
<dbReference type="AlphaFoldDB" id="A0A562K2R0"/>
<name>A0A562K2R0_9BACI</name>
<dbReference type="Gene3D" id="1.10.10.2520">
    <property type="entry name" value="Cell wall hydrolase SleB, domain 1"/>
    <property type="match status" value="1"/>
</dbReference>
<accession>A0A562K2R0</accession>
<protein>
    <submittedName>
        <fullName evidence="3">N-acetylmuramoyl-L-alanine amidase</fullName>
    </submittedName>
</protein>
<feature type="domain" description="Peptidoglycan binding-like" evidence="1">
    <location>
        <begin position="36"/>
        <end position="90"/>
    </location>
</feature>
<dbReference type="GeneID" id="65402219"/>
<organism evidence="3 4">
    <name type="scientific">Cytobacillus oceanisediminis</name>
    <dbReference type="NCBI Taxonomy" id="665099"/>
    <lineage>
        <taxon>Bacteria</taxon>
        <taxon>Bacillati</taxon>
        <taxon>Bacillota</taxon>
        <taxon>Bacilli</taxon>
        <taxon>Bacillales</taxon>
        <taxon>Bacillaceae</taxon>
        <taxon>Cytobacillus</taxon>
    </lineage>
</organism>
<dbReference type="InterPro" id="IPR036366">
    <property type="entry name" value="PGBDSf"/>
</dbReference>
<dbReference type="InterPro" id="IPR002477">
    <property type="entry name" value="Peptidoglycan-bd-like"/>
</dbReference>
<feature type="domain" description="Cell wall hydrolase SleB" evidence="2">
    <location>
        <begin position="107"/>
        <end position="205"/>
    </location>
</feature>
<comment type="caution">
    <text evidence="3">The sequence shown here is derived from an EMBL/GenBank/DDBJ whole genome shotgun (WGS) entry which is preliminary data.</text>
</comment>
<dbReference type="InterPro" id="IPR011105">
    <property type="entry name" value="Cell_wall_hydrolase_SleB"/>
</dbReference>
<dbReference type="Pfam" id="PF07486">
    <property type="entry name" value="Hydrolase_2"/>
    <property type="match status" value="1"/>
</dbReference>
<dbReference type="Proteomes" id="UP000318667">
    <property type="component" value="Unassembled WGS sequence"/>
</dbReference>
<dbReference type="Pfam" id="PF01471">
    <property type="entry name" value="PG_binding_1"/>
    <property type="match status" value="1"/>
</dbReference>
<dbReference type="GO" id="GO:0016787">
    <property type="term" value="F:hydrolase activity"/>
    <property type="evidence" value="ECO:0007669"/>
    <property type="project" value="InterPro"/>
</dbReference>
<reference evidence="3 4" key="1">
    <citation type="journal article" date="2015" name="Stand. Genomic Sci.">
        <title>Genomic Encyclopedia of Bacterial and Archaeal Type Strains, Phase III: the genomes of soil and plant-associated and newly described type strains.</title>
        <authorList>
            <person name="Whitman W.B."/>
            <person name="Woyke T."/>
            <person name="Klenk H.P."/>
            <person name="Zhou Y."/>
            <person name="Lilburn T.G."/>
            <person name="Beck B.J."/>
            <person name="De Vos P."/>
            <person name="Vandamme P."/>
            <person name="Eisen J.A."/>
            <person name="Garrity G."/>
            <person name="Hugenholtz P."/>
            <person name="Kyrpides N.C."/>
        </authorList>
    </citation>
    <scope>NUCLEOTIDE SEQUENCE [LARGE SCALE GENOMIC DNA]</scope>
    <source>
        <strain evidence="3 4">CGMCC 1.10115</strain>
    </source>
</reference>
<dbReference type="EMBL" id="VLKI01000002">
    <property type="protein sequence ID" value="TWH89708.1"/>
    <property type="molecule type" value="Genomic_DNA"/>
</dbReference>
<dbReference type="RefSeq" id="WP_144540395.1">
    <property type="nucleotide sequence ID" value="NZ_CBCSDC010000010.1"/>
</dbReference>
<dbReference type="Gene3D" id="6.20.240.60">
    <property type="match status" value="1"/>
</dbReference>
<dbReference type="Gene3D" id="1.10.101.10">
    <property type="entry name" value="PGBD-like superfamily/PGBD"/>
    <property type="match status" value="1"/>
</dbReference>
<keyword evidence="4" id="KW-1185">Reference proteome</keyword>
<sequence length="206" mass="22553">MSLLKYITAALTFIILIGFGQVDAKASQLLKEGSAGSEVTFVQDFMKKLGYFETETTGYYGPVTANAIREFQNDFGLKADGIVGGETANMIYNVDTMAHIVNGEARGESYEGQVAVAAVILNRIESNDFPNAISQVIYQRNAFTAINDGQYRLLPGSSSYQAVKDAFLGWDPTGGAVYYYNPSLATDNWIFTRTVIKQIGSHTFAY</sequence>
<proteinExistence type="predicted"/>
<gene>
    <name evidence="3" type="ORF">IQ19_00953</name>
</gene>
<evidence type="ECO:0000259" key="2">
    <source>
        <dbReference type="Pfam" id="PF07486"/>
    </source>
</evidence>